<evidence type="ECO:0000256" key="1">
    <source>
        <dbReference type="SAM" id="MobiDB-lite"/>
    </source>
</evidence>
<accession>A0ABY0HBY7</accession>
<feature type="compositionally biased region" description="Low complexity" evidence="1">
    <location>
        <begin position="33"/>
        <end position="51"/>
    </location>
</feature>
<keyword evidence="3" id="KW-1185">Reference proteome</keyword>
<protein>
    <submittedName>
        <fullName evidence="2">Uncharacterized protein</fullName>
    </submittedName>
</protein>
<dbReference type="EMBL" id="QJNS01000108">
    <property type="protein sequence ID" value="RYO86864.1"/>
    <property type="molecule type" value="Genomic_DNA"/>
</dbReference>
<dbReference type="Proteomes" id="UP000294003">
    <property type="component" value="Unassembled WGS sequence"/>
</dbReference>
<organism evidence="2 3">
    <name type="scientific">Monosporascus cannonballus</name>
    <dbReference type="NCBI Taxonomy" id="155416"/>
    <lineage>
        <taxon>Eukaryota</taxon>
        <taxon>Fungi</taxon>
        <taxon>Dikarya</taxon>
        <taxon>Ascomycota</taxon>
        <taxon>Pezizomycotina</taxon>
        <taxon>Sordariomycetes</taxon>
        <taxon>Xylariomycetidae</taxon>
        <taxon>Xylariales</taxon>
        <taxon>Xylariales incertae sedis</taxon>
        <taxon>Monosporascus</taxon>
    </lineage>
</organism>
<sequence>MPSSPNSLMEQGSTVPRVPSASEELSRLRRPSRPGASNRPTTAPPAALRAPGQHQPQTRSFACCRGTCRTTGGTPVTRRTKCANIPESRSTCLFIVNLPPGCTPAQLLGAVPRGVGQTHVPGPHGDGPHPGDIVAEGRFVVPEGYRLRVMMNRYCAPSQPASGVSRARTPSPTERYPAAFFGRVFRYDLDGVAVLYAPAVPLRVVPPPVSVRAQGHRAGAARRAHRRCMVD</sequence>
<evidence type="ECO:0000313" key="3">
    <source>
        <dbReference type="Proteomes" id="UP000294003"/>
    </source>
</evidence>
<evidence type="ECO:0000313" key="2">
    <source>
        <dbReference type="EMBL" id="RYO86864.1"/>
    </source>
</evidence>
<name>A0ABY0HBY7_9PEZI</name>
<feature type="compositionally biased region" description="Polar residues" evidence="1">
    <location>
        <begin position="1"/>
        <end position="14"/>
    </location>
</feature>
<feature type="region of interest" description="Disordered" evidence="1">
    <location>
        <begin position="1"/>
        <end position="58"/>
    </location>
</feature>
<gene>
    <name evidence="2" type="ORF">DL762_004528</name>
</gene>
<reference evidence="2 3" key="1">
    <citation type="submission" date="2018-06" db="EMBL/GenBank/DDBJ databases">
        <title>Complete Genomes of Monosporascus.</title>
        <authorList>
            <person name="Robinson A.J."/>
            <person name="Natvig D.O."/>
        </authorList>
    </citation>
    <scope>NUCLEOTIDE SEQUENCE [LARGE SCALE GENOMIC DNA]</scope>
    <source>
        <strain evidence="2 3">CBS 609.92</strain>
    </source>
</reference>
<comment type="caution">
    <text evidence="2">The sequence shown here is derived from an EMBL/GenBank/DDBJ whole genome shotgun (WGS) entry which is preliminary data.</text>
</comment>
<proteinExistence type="predicted"/>